<dbReference type="Gene3D" id="2.102.10.10">
    <property type="entry name" value="Rieske [2Fe-2S] iron-sulphur domain"/>
    <property type="match status" value="1"/>
</dbReference>
<reference evidence="17 18" key="1">
    <citation type="journal article" date="2024" name="Nat. Commun.">
        <title>Phylogenomics reveals the evolutionary origins of lichenization in chlorophyte algae.</title>
        <authorList>
            <person name="Puginier C."/>
            <person name="Libourel C."/>
            <person name="Otte J."/>
            <person name="Skaloud P."/>
            <person name="Haon M."/>
            <person name="Grisel S."/>
            <person name="Petersen M."/>
            <person name="Berrin J.G."/>
            <person name="Delaux P.M."/>
            <person name="Dal Grande F."/>
            <person name="Keller J."/>
        </authorList>
    </citation>
    <scope>NUCLEOTIDE SEQUENCE [LARGE SCALE GENOMIC DNA]</scope>
    <source>
        <strain evidence="17 18">SAG 2043</strain>
    </source>
</reference>
<dbReference type="InterPro" id="IPR036922">
    <property type="entry name" value="Rieske_2Fe-2S_sf"/>
</dbReference>
<feature type="transmembrane region" description="Helical" evidence="15">
    <location>
        <begin position="473"/>
        <end position="493"/>
    </location>
</feature>
<dbReference type="GO" id="GO:0009507">
    <property type="term" value="C:chloroplast"/>
    <property type="evidence" value="ECO:0007669"/>
    <property type="project" value="UniProtKB-SubCell"/>
</dbReference>
<keyword evidence="5 15" id="KW-0812">Transmembrane</keyword>
<accession>A0AAW1PT61</accession>
<keyword evidence="8" id="KW-0809">Transit peptide</keyword>
<comment type="caution">
    <text evidence="17">The sequence shown here is derived from an EMBL/GenBank/DDBJ whole genome shotgun (WGS) entry which is preliminary data.</text>
</comment>
<evidence type="ECO:0000256" key="5">
    <source>
        <dbReference type="ARBA" id="ARBA00022692"/>
    </source>
</evidence>
<evidence type="ECO:0000313" key="18">
    <source>
        <dbReference type="Proteomes" id="UP001489004"/>
    </source>
</evidence>
<dbReference type="GO" id="GO:0051537">
    <property type="term" value="F:2 iron, 2 sulfur cluster binding"/>
    <property type="evidence" value="ECO:0007669"/>
    <property type="project" value="UniProtKB-KW"/>
</dbReference>
<protein>
    <recommendedName>
        <fullName evidence="16">Rieske domain-containing protein</fullName>
    </recommendedName>
</protein>
<evidence type="ECO:0000259" key="16">
    <source>
        <dbReference type="PROSITE" id="PS51296"/>
    </source>
</evidence>
<evidence type="ECO:0000256" key="9">
    <source>
        <dbReference type="ARBA" id="ARBA00022989"/>
    </source>
</evidence>
<sequence length="555" mass="60862">MMKSSLCSTSGRSAVSANRSTPGAGRLNRLTPRLSLPQYTPFTSRACPTPRRFQCRVLERPVEQERAPASAQEGEAFSWTKNWYVVGVEADLDKEQPHAVTVLGGQFVLWYTNGAWHCNVDMCPHRLAPMSEGKIVDDSLQCSYHGWRFSSGPDGKCVSIPQAPANIAADTCENSATCLKSYPTRVEHGLVWIWPDGEEARFIEAAATAVAQDVPPKGSEWQEFLPLFLREFPYSYQTLFDNALDPSHVPWSHHGVIGDRTKVTPLEMEVVQGISPQGITTRFSDDGEAASAGADKQKVVTVTDLSFKAPHTLVYDLKRSDGTQGKLLAYCTPTEPGRCAVYSISLDTRRNLMTFFTSKVLPKWAAHMTFVKAGDGDIVLLKTQEEVVPRQDKGWRAFHMPTKADAMVSLWRRWLDSYASEEAHPYMLAAPGATSVPASLLSKEDLIDRYSQHTKHCKTCSAAMNKFHLYSRIATAVAALAAQLALLAALGVWNVQQGLGFVPAGGFSLGPLAVPAKWAVTAVATAVAALAAKTAKGFAESKQDFIYRDYVHAYI</sequence>
<keyword evidence="7" id="KW-0479">Metal-binding</keyword>
<dbReference type="SUPFAM" id="SSF55961">
    <property type="entry name" value="Bet v1-like"/>
    <property type="match status" value="1"/>
</dbReference>
<gene>
    <name evidence="17" type="ORF">WJX72_001607</name>
</gene>
<comment type="subcellular location">
    <subcellularLocation>
        <location evidence="2">Membrane</location>
    </subcellularLocation>
    <subcellularLocation>
        <location evidence="1">Plastid</location>
        <location evidence="1">Chloroplast</location>
    </subcellularLocation>
</comment>
<dbReference type="EMBL" id="JALJOR010000009">
    <property type="protein sequence ID" value="KAK9811313.1"/>
    <property type="molecule type" value="Genomic_DNA"/>
</dbReference>
<feature type="transmembrane region" description="Helical" evidence="15">
    <location>
        <begin position="513"/>
        <end position="532"/>
    </location>
</feature>
<keyword evidence="6" id="KW-0001">2Fe-2S</keyword>
<keyword evidence="13 15" id="KW-0472">Membrane</keyword>
<evidence type="ECO:0000256" key="15">
    <source>
        <dbReference type="SAM" id="Phobius"/>
    </source>
</evidence>
<evidence type="ECO:0000256" key="8">
    <source>
        <dbReference type="ARBA" id="ARBA00022946"/>
    </source>
</evidence>
<dbReference type="AlphaFoldDB" id="A0AAW1PT61"/>
<evidence type="ECO:0000256" key="2">
    <source>
        <dbReference type="ARBA" id="ARBA00004370"/>
    </source>
</evidence>
<keyword evidence="4" id="KW-0934">Plastid</keyword>
<keyword evidence="11" id="KW-0408">Iron</keyword>
<evidence type="ECO:0000256" key="12">
    <source>
        <dbReference type="ARBA" id="ARBA00023014"/>
    </source>
</evidence>
<dbReference type="SUPFAM" id="SSF50022">
    <property type="entry name" value="ISP domain"/>
    <property type="match status" value="1"/>
</dbReference>
<dbReference type="GO" id="GO:0046872">
    <property type="term" value="F:metal ion binding"/>
    <property type="evidence" value="ECO:0007669"/>
    <property type="project" value="UniProtKB-KW"/>
</dbReference>
<dbReference type="PANTHER" id="PTHR21266:SF32">
    <property type="entry name" value="CHOLESTEROL 7-DESATURASE NVD"/>
    <property type="match status" value="1"/>
</dbReference>
<name>A0AAW1PT61_9CHLO</name>
<evidence type="ECO:0000256" key="13">
    <source>
        <dbReference type="ARBA" id="ARBA00023136"/>
    </source>
</evidence>
<dbReference type="InterPro" id="IPR017941">
    <property type="entry name" value="Rieske_2Fe-2S"/>
</dbReference>
<keyword evidence="18" id="KW-1185">Reference proteome</keyword>
<feature type="compositionally biased region" description="Polar residues" evidence="14">
    <location>
        <begin position="1"/>
        <end position="21"/>
    </location>
</feature>
<dbReference type="Gene3D" id="3.90.380.10">
    <property type="entry name" value="Naphthalene 1,2-dioxygenase Alpha Subunit, Chain A, domain 1"/>
    <property type="match status" value="1"/>
</dbReference>
<evidence type="ECO:0000256" key="6">
    <source>
        <dbReference type="ARBA" id="ARBA00022714"/>
    </source>
</evidence>
<organism evidence="17 18">
    <name type="scientific">[Myrmecia] bisecta</name>
    <dbReference type="NCBI Taxonomy" id="41462"/>
    <lineage>
        <taxon>Eukaryota</taxon>
        <taxon>Viridiplantae</taxon>
        <taxon>Chlorophyta</taxon>
        <taxon>core chlorophytes</taxon>
        <taxon>Trebouxiophyceae</taxon>
        <taxon>Trebouxiales</taxon>
        <taxon>Trebouxiaceae</taxon>
        <taxon>Myrmecia</taxon>
    </lineage>
</organism>
<dbReference type="Pfam" id="PF00355">
    <property type="entry name" value="Rieske"/>
    <property type="match status" value="1"/>
</dbReference>
<evidence type="ECO:0000256" key="1">
    <source>
        <dbReference type="ARBA" id="ARBA00004229"/>
    </source>
</evidence>
<keyword evidence="12" id="KW-0411">Iron-sulfur</keyword>
<dbReference type="PANTHER" id="PTHR21266">
    <property type="entry name" value="IRON-SULFUR DOMAIN CONTAINING PROTEIN"/>
    <property type="match status" value="1"/>
</dbReference>
<dbReference type="Proteomes" id="UP001489004">
    <property type="component" value="Unassembled WGS sequence"/>
</dbReference>
<evidence type="ECO:0000256" key="14">
    <source>
        <dbReference type="SAM" id="MobiDB-lite"/>
    </source>
</evidence>
<dbReference type="InterPro" id="IPR013626">
    <property type="entry name" value="PaO"/>
</dbReference>
<feature type="region of interest" description="Disordered" evidence="14">
    <location>
        <begin position="1"/>
        <end position="30"/>
    </location>
</feature>
<keyword evidence="9 15" id="KW-1133">Transmembrane helix</keyword>
<evidence type="ECO:0000313" key="17">
    <source>
        <dbReference type="EMBL" id="KAK9811313.1"/>
    </source>
</evidence>
<dbReference type="GO" id="GO:0010277">
    <property type="term" value="F:chlorophyllide a oxygenase activity"/>
    <property type="evidence" value="ECO:0007669"/>
    <property type="project" value="InterPro"/>
</dbReference>
<proteinExistence type="predicted"/>
<dbReference type="Pfam" id="PF08417">
    <property type="entry name" value="PaO"/>
    <property type="match status" value="1"/>
</dbReference>
<keyword evidence="10" id="KW-0560">Oxidoreductase</keyword>
<dbReference type="PROSITE" id="PS51296">
    <property type="entry name" value="RIESKE"/>
    <property type="match status" value="1"/>
</dbReference>
<evidence type="ECO:0000256" key="4">
    <source>
        <dbReference type="ARBA" id="ARBA00022640"/>
    </source>
</evidence>
<evidence type="ECO:0000256" key="7">
    <source>
        <dbReference type="ARBA" id="ARBA00022723"/>
    </source>
</evidence>
<feature type="domain" description="Rieske" evidence="16">
    <location>
        <begin position="83"/>
        <end position="193"/>
    </location>
</feature>
<keyword evidence="3" id="KW-0150">Chloroplast</keyword>
<evidence type="ECO:0000256" key="10">
    <source>
        <dbReference type="ARBA" id="ARBA00023002"/>
    </source>
</evidence>
<dbReference type="GO" id="GO:0016020">
    <property type="term" value="C:membrane"/>
    <property type="evidence" value="ECO:0007669"/>
    <property type="project" value="UniProtKB-SubCell"/>
</dbReference>
<dbReference type="InterPro" id="IPR050584">
    <property type="entry name" value="Cholesterol_7-desaturase"/>
</dbReference>
<evidence type="ECO:0000256" key="11">
    <source>
        <dbReference type="ARBA" id="ARBA00023004"/>
    </source>
</evidence>
<evidence type="ECO:0000256" key="3">
    <source>
        <dbReference type="ARBA" id="ARBA00022528"/>
    </source>
</evidence>